<organism evidence="3 4">
    <name type="scientific">Heterodera trifolii</name>
    <dbReference type="NCBI Taxonomy" id="157864"/>
    <lineage>
        <taxon>Eukaryota</taxon>
        <taxon>Metazoa</taxon>
        <taxon>Ecdysozoa</taxon>
        <taxon>Nematoda</taxon>
        <taxon>Chromadorea</taxon>
        <taxon>Rhabditida</taxon>
        <taxon>Tylenchina</taxon>
        <taxon>Tylenchomorpha</taxon>
        <taxon>Tylenchoidea</taxon>
        <taxon>Heteroderidae</taxon>
        <taxon>Heteroderinae</taxon>
        <taxon>Heterodera</taxon>
    </lineage>
</organism>
<evidence type="ECO:0000256" key="1">
    <source>
        <dbReference type="SAM" id="MobiDB-lite"/>
    </source>
</evidence>
<feature type="region of interest" description="Disordered" evidence="1">
    <location>
        <begin position="124"/>
        <end position="147"/>
    </location>
</feature>
<evidence type="ECO:0000256" key="2">
    <source>
        <dbReference type="SAM" id="SignalP"/>
    </source>
</evidence>
<comment type="caution">
    <text evidence="3">The sequence shown here is derived from an EMBL/GenBank/DDBJ whole genome shotgun (WGS) entry which is preliminary data.</text>
</comment>
<dbReference type="AlphaFoldDB" id="A0ABD2K1K2"/>
<accession>A0ABD2K1K2</accession>
<protein>
    <submittedName>
        <fullName evidence="3">Uncharacterized protein</fullName>
    </submittedName>
</protein>
<sequence>MIAAFVLVSVMLLLLDNAAEAMFASSSGGGNQITLGAKFDPKKCNEQVQFVWKACKDDCKKLKKEKICNEAAPSIKDKQDKTLDCSCRWIEEKGLKGLFTKKECVPSIGFESEIVQKYESAHNQPKQYDNNDLQEQYDNSHFEHDFE</sequence>
<feature type="compositionally biased region" description="Polar residues" evidence="1">
    <location>
        <begin position="124"/>
        <end position="137"/>
    </location>
</feature>
<keyword evidence="2" id="KW-0732">Signal</keyword>
<dbReference type="EMBL" id="JBICBT010000852">
    <property type="protein sequence ID" value="KAL3096761.1"/>
    <property type="molecule type" value="Genomic_DNA"/>
</dbReference>
<proteinExistence type="predicted"/>
<name>A0ABD2K1K2_9BILA</name>
<feature type="signal peptide" evidence="2">
    <location>
        <begin position="1"/>
        <end position="21"/>
    </location>
</feature>
<reference evidence="3 4" key="1">
    <citation type="submission" date="2024-10" db="EMBL/GenBank/DDBJ databases">
        <authorList>
            <person name="Kim D."/>
        </authorList>
    </citation>
    <scope>NUCLEOTIDE SEQUENCE [LARGE SCALE GENOMIC DNA]</scope>
    <source>
        <strain evidence="3">BH-2024</strain>
    </source>
</reference>
<evidence type="ECO:0000313" key="4">
    <source>
        <dbReference type="Proteomes" id="UP001620626"/>
    </source>
</evidence>
<evidence type="ECO:0000313" key="3">
    <source>
        <dbReference type="EMBL" id="KAL3096761.1"/>
    </source>
</evidence>
<feature type="compositionally biased region" description="Basic and acidic residues" evidence="1">
    <location>
        <begin position="138"/>
        <end position="147"/>
    </location>
</feature>
<dbReference type="Proteomes" id="UP001620626">
    <property type="component" value="Unassembled WGS sequence"/>
</dbReference>
<keyword evidence="4" id="KW-1185">Reference proteome</keyword>
<gene>
    <name evidence="3" type="ORF">niasHT_029645</name>
</gene>
<feature type="chain" id="PRO_5044797755" evidence="2">
    <location>
        <begin position="22"/>
        <end position="147"/>
    </location>
</feature>